<accession>A0A5P9CNT8</accession>
<dbReference type="KEGG" id="vaq:FIV01_15935"/>
<evidence type="ECO:0000313" key="9">
    <source>
        <dbReference type="EMBL" id="QFT27880.1"/>
    </source>
</evidence>
<evidence type="ECO:0000256" key="4">
    <source>
        <dbReference type="ARBA" id="ARBA00022692"/>
    </source>
</evidence>
<keyword evidence="10" id="KW-1185">Reference proteome</keyword>
<dbReference type="SUPFAM" id="SSF103473">
    <property type="entry name" value="MFS general substrate transporter"/>
    <property type="match status" value="1"/>
</dbReference>
<gene>
    <name evidence="9" type="primary">ycaD1</name>
    <name evidence="9" type="ORF">FIV01_15935</name>
</gene>
<evidence type="ECO:0000313" key="10">
    <source>
        <dbReference type="Proteomes" id="UP000326936"/>
    </source>
</evidence>
<dbReference type="CDD" id="cd17477">
    <property type="entry name" value="MFS_YcaD_like"/>
    <property type="match status" value="1"/>
</dbReference>
<feature type="transmembrane region" description="Helical" evidence="7">
    <location>
        <begin position="136"/>
        <end position="156"/>
    </location>
</feature>
<evidence type="ECO:0000256" key="3">
    <source>
        <dbReference type="ARBA" id="ARBA00022475"/>
    </source>
</evidence>
<keyword evidence="4 7" id="KW-0812">Transmembrane</keyword>
<feature type="transmembrane region" description="Helical" evidence="7">
    <location>
        <begin position="203"/>
        <end position="222"/>
    </location>
</feature>
<keyword evidence="2" id="KW-0813">Transport</keyword>
<dbReference type="InterPro" id="IPR020846">
    <property type="entry name" value="MFS_dom"/>
</dbReference>
<name>A0A5P9CNT8_9VIBR</name>
<feature type="transmembrane region" description="Helical" evidence="7">
    <location>
        <begin position="20"/>
        <end position="41"/>
    </location>
</feature>
<dbReference type="Gene3D" id="1.20.1250.20">
    <property type="entry name" value="MFS general substrate transporter like domains"/>
    <property type="match status" value="2"/>
</dbReference>
<feature type="transmembrane region" description="Helical" evidence="7">
    <location>
        <begin position="323"/>
        <end position="345"/>
    </location>
</feature>
<feature type="transmembrane region" description="Helical" evidence="7">
    <location>
        <begin position="357"/>
        <end position="376"/>
    </location>
</feature>
<dbReference type="OrthoDB" id="9810614at2"/>
<keyword evidence="6 7" id="KW-0472">Membrane</keyword>
<organism evidence="9 10">
    <name type="scientific">Vibrio aquimaris</name>
    <dbReference type="NCBI Taxonomy" id="2587862"/>
    <lineage>
        <taxon>Bacteria</taxon>
        <taxon>Pseudomonadati</taxon>
        <taxon>Pseudomonadota</taxon>
        <taxon>Gammaproteobacteria</taxon>
        <taxon>Vibrionales</taxon>
        <taxon>Vibrionaceae</taxon>
        <taxon>Vibrio</taxon>
    </lineage>
</organism>
<feature type="domain" description="Major facilitator superfamily (MFS) profile" evidence="8">
    <location>
        <begin position="12"/>
        <end position="383"/>
    </location>
</feature>
<evidence type="ECO:0000256" key="5">
    <source>
        <dbReference type="ARBA" id="ARBA00022989"/>
    </source>
</evidence>
<feature type="transmembrane region" description="Helical" evidence="7">
    <location>
        <begin position="267"/>
        <end position="286"/>
    </location>
</feature>
<feature type="transmembrane region" description="Helical" evidence="7">
    <location>
        <begin position="292"/>
        <end position="311"/>
    </location>
</feature>
<keyword evidence="5 7" id="KW-1133">Transmembrane helix</keyword>
<keyword evidence="9" id="KW-0614">Plasmid</keyword>
<evidence type="ECO:0000259" key="8">
    <source>
        <dbReference type="PROSITE" id="PS50850"/>
    </source>
</evidence>
<evidence type="ECO:0000256" key="1">
    <source>
        <dbReference type="ARBA" id="ARBA00004651"/>
    </source>
</evidence>
<dbReference type="InterPro" id="IPR047200">
    <property type="entry name" value="MFS_YcaD-like"/>
</dbReference>
<geneLocation type="plasmid" evidence="10">
    <name>pthaf100_a</name>
</geneLocation>
<protein>
    <submittedName>
        <fullName evidence="9">Putative MFS-type transporter YcaD</fullName>
    </submittedName>
</protein>
<sequence length="386" mass="41122">MENILAPAAKARISTPVIALALYAVASGYLMSLIPLMLPYYGLDSSLASWLASVFYVGLLLGAIIIEPIVSRLGHKHTLGLCLAVFAITSLVMPILTHSSVWLVARLVAGFSVAGIFVVVESWLLQGSPSIRAKRLGLYMAALYGGSAIGQLGISYVDVGGYVPFLIIGVLVCSSITVVLFGRCEQPQSESIAHLTAKQILKLSHAAIIGSIVSGLVIGAIYGMMPLELADQGIENSDIGSLMALIILGGMLVQPVVPWMSKYLGRTLLMAFFCLLGTLAVSLVMFDDDMRLMASGLFLLGMAAFALYPIAINLSCDNLEAKYIVSATQVMLFSYSIGSVLGPVIADHYMSQEHSLLGYLFSILLATCLYMLAASLKFKNHVVAGE</sequence>
<dbReference type="RefSeq" id="WP_152431953.1">
    <property type="nucleotide sequence ID" value="NZ_CBCSDK010000011.1"/>
</dbReference>
<dbReference type="GO" id="GO:0022857">
    <property type="term" value="F:transmembrane transporter activity"/>
    <property type="evidence" value="ECO:0007669"/>
    <property type="project" value="InterPro"/>
</dbReference>
<dbReference type="Pfam" id="PF07690">
    <property type="entry name" value="MFS_1"/>
    <property type="match status" value="1"/>
</dbReference>
<reference evidence="9 10" key="1">
    <citation type="submission" date="2019-10" db="EMBL/GenBank/DDBJ databases">
        <title>Complete genome sequence of Vibrio sp. strain THAF100, isolated from non-filtered water from the water column of tank 6 of a marine aquarium containing stony-coral fragments. Water maintained at 26 degree C.</title>
        <authorList>
            <person name="Ruckert C."/>
            <person name="Franco A."/>
            <person name="Kalinowski J."/>
            <person name="Glaeser S."/>
        </authorList>
    </citation>
    <scope>NUCLEOTIDE SEQUENCE [LARGE SCALE GENOMIC DNA]</scope>
    <source>
        <strain evidence="9 10">THAF100</strain>
        <plasmid evidence="10">pthaf100_a</plasmid>
    </source>
</reference>
<feature type="transmembrane region" description="Helical" evidence="7">
    <location>
        <begin position="242"/>
        <end position="260"/>
    </location>
</feature>
<feature type="transmembrane region" description="Helical" evidence="7">
    <location>
        <begin position="103"/>
        <end position="124"/>
    </location>
</feature>
<evidence type="ECO:0000256" key="7">
    <source>
        <dbReference type="SAM" id="Phobius"/>
    </source>
</evidence>
<keyword evidence="3" id="KW-1003">Cell membrane</keyword>
<feature type="transmembrane region" description="Helical" evidence="7">
    <location>
        <begin position="47"/>
        <end position="66"/>
    </location>
</feature>
<dbReference type="InterPro" id="IPR011701">
    <property type="entry name" value="MFS"/>
</dbReference>
<dbReference type="PROSITE" id="PS50850">
    <property type="entry name" value="MFS"/>
    <property type="match status" value="1"/>
</dbReference>
<dbReference type="PANTHER" id="PTHR23521:SF2">
    <property type="entry name" value="TRANSPORTER MFS SUPERFAMILY"/>
    <property type="match status" value="1"/>
</dbReference>
<dbReference type="Proteomes" id="UP000326936">
    <property type="component" value="Plasmid pTHAF100_a"/>
</dbReference>
<feature type="transmembrane region" description="Helical" evidence="7">
    <location>
        <begin position="162"/>
        <end position="182"/>
    </location>
</feature>
<feature type="transmembrane region" description="Helical" evidence="7">
    <location>
        <begin position="78"/>
        <end position="97"/>
    </location>
</feature>
<dbReference type="AlphaFoldDB" id="A0A5P9CNT8"/>
<proteinExistence type="predicted"/>
<comment type="subcellular location">
    <subcellularLocation>
        <location evidence="1">Cell membrane</location>
        <topology evidence="1">Multi-pass membrane protein</topology>
    </subcellularLocation>
</comment>
<evidence type="ECO:0000256" key="2">
    <source>
        <dbReference type="ARBA" id="ARBA00022448"/>
    </source>
</evidence>
<dbReference type="EMBL" id="CP045351">
    <property type="protein sequence ID" value="QFT27880.1"/>
    <property type="molecule type" value="Genomic_DNA"/>
</dbReference>
<dbReference type="InterPro" id="IPR036259">
    <property type="entry name" value="MFS_trans_sf"/>
</dbReference>
<dbReference type="PANTHER" id="PTHR23521">
    <property type="entry name" value="TRANSPORTER MFS SUPERFAMILY"/>
    <property type="match status" value="1"/>
</dbReference>
<evidence type="ECO:0000256" key="6">
    <source>
        <dbReference type="ARBA" id="ARBA00023136"/>
    </source>
</evidence>
<dbReference type="GO" id="GO:0005886">
    <property type="term" value="C:plasma membrane"/>
    <property type="evidence" value="ECO:0007669"/>
    <property type="project" value="UniProtKB-SubCell"/>
</dbReference>